<feature type="region of interest" description="Disordered" evidence="1">
    <location>
        <begin position="231"/>
        <end position="258"/>
    </location>
</feature>
<dbReference type="PANTHER" id="PTHR37163:SF1">
    <property type="entry name" value="DUF501 DOMAIN-CONTAINING PROTEIN"/>
    <property type="match status" value="1"/>
</dbReference>
<evidence type="ECO:0000256" key="1">
    <source>
        <dbReference type="SAM" id="MobiDB-lite"/>
    </source>
</evidence>
<proteinExistence type="predicted"/>
<feature type="compositionally biased region" description="Basic residues" evidence="1">
    <location>
        <begin position="234"/>
        <end position="249"/>
    </location>
</feature>
<dbReference type="EMBL" id="HBGV01008360">
    <property type="protein sequence ID" value="CAD9488794.1"/>
    <property type="molecule type" value="Transcribed_RNA"/>
</dbReference>
<evidence type="ECO:0000313" key="2">
    <source>
        <dbReference type="EMBL" id="CAD9488794.1"/>
    </source>
</evidence>
<name>A0A7S2HF12_9STRA</name>
<reference evidence="2" key="1">
    <citation type="submission" date="2021-01" db="EMBL/GenBank/DDBJ databases">
        <authorList>
            <person name="Corre E."/>
            <person name="Pelletier E."/>
            <person name="Niang G."/>
            <person name="Scheremetjew M."/>
            <person name="Finn R."/>
            <person name="Kale V."/>
            <person name="Holt S."/>
            <person name="Cochrane G."/>
            <person name="Meng A."/>
            <person name="Brown T."/>
            <person name="Cohen L."/>
        </authorList>
    </citation>
    <scope>NUCLEOTIDE SEQUENCE</scope>
    <source>
        <strain evidence="2">CCMP826</strain>
    </source>
</reference>
<gene>
    <name evidence="2" type="ORF">HTAM1171_LOCUS5170</name>
</gene>
<protein>
    <recommendedName>
        <fullName evidence="3">DUF501 domain-containing protein</fullName>
    </recommendedName>
</protein>
<organism evidence="2">
    <name type="scientific">Helicotheca tamesis</name>
    <dbReference type="NCBI Taxonomy" id="374047"/>
    <lineage>
        <taxon>Eukaryota</taxon>
        <taxon>Sar</taxon>
        <taxon>Stramenopiles</taxon>
        <taxon>Ochrophyta</taxon>
        <taxon>Bacillariophyta</taxon>
        <taxon>Mediophyceae</taxon>
        <taxon>Lithodesmiophycidae</taxon>
        <taxon>Lithodesmiales</taxon>
        <taxon>Lithodesmiaceae</taxon>
        <taxon>Helicotheca</taxon>
    </lineage>
</organism>
<dbReference type="Pfam" id="PF04417">
    <property type="entry name" value="DUF501"/>
    <property type="match status" value="1"/>
</dbReference>
<dbReference type="InterPro" id="IPR007511">
    <property type="entry name" value="DUF501"/>
</dbReference>
<dbReference type="PANTHER" id="PTHR37163">
    <property type="entry name" value="CONSERVED PROTEIN"/>
    <property type="match status" value="1"/>
</dbReference>
<dbReference type="AlphaFoldDB" id="A0A7S2HF12"/>
<evidence type="ECO:0008006" key="3">
    <source>
        <dbReference type="Google" id="ProtNLM"/>
    </source>
</evidence>
<accession>A0A7S2HF12</accession>
<sequence length="258" mass="28935">MAMCASGSKPTRLSSSSSSNNQGCRRFAGEDFDVPTLSDINCIENRQLEHSANIFFVGKRCKYGFPQAFGFHPVEHKVSSGLFRLSCPLLVKAIDEWEGEGGVREMSDAARSSAEITADFEETNRRIAQIRRSIIDSFPGGMEKVQMHLGEDNSERYLSSGIAGLGLNAGLADVKCLHAHVADHLCRKDGGNRIGQEVLRRLADKRGVNVCGNENCWQQCDVNHNRGPSDWHYLPRKNRQKLKATRRRRKDMDKDLKR</sequence>
<feature type="region of interest" description="Disordered" evidence="1">
    <location>
        <begin position="1"/>
        <end position="21"/>
    </location>
</feature>